<dbReference type="AlphaFoldDB" id="A0A7X0C3E0"/>
<feature type="compositionally biased region" description="Low complexity" evidence="1">
    <location>
        <begin position="70"/>
        <end position="79"/>
    </location>
</feature>
<name>A0A7X0C3E0_9ACTN</name>
<protein>
    <submittedName>
        <fullName evidence="3">Uncharacterized protein</fullName>
    </submittedName>
</protein>
<dbReference type="EMBL" id="JACHJB010000002">
    <property type="protein sequence ID" value="MBB6347662.1"/>
    <property type="molecule type" value="Genomic_DNA"/>
</dbReference>
<keyword evidence="2" id="KW-0812">Transmembrane</keyword>
<feature type="region of interest" description="Disordered" evidence="1">
    <location>
        <begin position="55"/>
        <end position="85"/>
    </location>
</feature>
<accession>A0A7X0C3E0</accession>
<keyword evidence="4" id="KW-1185">Reference proteome</keyword>
<evidence type="ECO:0000313" key="4">
    <source>
        <dbReference type="Proteomes" id="UP000583800"/>
    </source>
</evidence>
<feature type="region of interest" description="Disordered" evidence="1">
    <location>
        <begin position="175"/>
        <end position="204"/>
    </location>
</feature>
<dbReference type="Proteomes" id="UP000583800">
    <property type="component" value="Unassembled WGS sequence"/>
</dbReference>
<keyword evidence="2" id="KW-0472">Membrane</keyword>
<evidence type="ECO:0000256" key="1">
    <source>
        <dbReference type="SAM" id="MobiDB-lite"/>
    </source>
</evidence>
<dbReference type="RefSeq" id="WP_185085568.1">
    <property type="nucleotide sequence ID" value="NZ_JACHJB010000002.1"/>
</dbReference>
<gene>
    <name evidence="3" type="ORF">FHU36_004207</name>
</gene>
<reference evidence="3 4" key="1">
    <citation type="submission" date="2020-08" db="EMBL/GenBank/DDBJ databases">
        <title>Sequencing the genomes of 1000 actinobacteria strains.</title>
        <authorList>
            <person name="Klenk H.-P."/>
        </authorList>
    </citation>
    <scope>NUCLEOTIDE SEQUENCE [LARGE SCALE GENOMIC DNA]</scope>
    <source>
        <strain evidence="3 4">DSM 45913</strain>
    </source>
</reference>
<feature type="compositionally biased region" description="Basic and acidic residues" evidence="1">
    <location>
        <begin position="55"/>
        <end position="67"/>
    </location>
</feature>
<feature type="transmembrane region" description="Helical" evidence="2">
    <location>
        <begin position="139"/>
        <end position="162"/>
    </location>
</feature>
<comment type="caution">
    <text evidence="3">The sequence shown here is derived from an EMBL/GenBank/DDBJ whole genome shotgun (WGS) entry which is preliminary data.</text>
</comment>
<evidence type="ECO:0000256" key="2">
    <source>
        <dbReference type="SAM" id="Phobius"/>
    </source>
</evidence>
<organism evidence="3 4">
    <name type="scientific">Nonomuraea muscovyensis</name>
    <dbReference type="NCBI Taxonomy" id="1124761"/>
    <lineage>
        <taxon>Bacteria</taxon>
        <taxon>Bacillati</taxon>
        <taxon>Actinomycetota</taxon>
        <taxon>Actinomycetes</taxon>
        <taxon>Streptosporangiales</taxon>
        <taxon>Streptosporangiaceae</taxon>
        <taxon>Nonomuraea</taxon>
    </lineage>
</organism>
<proteinExistence type="predicted"/>
<sequence>MRDGTKRHMGVVSQPAGCRLQGGEERLVAQMSASIPIRGQSEVCVVVERSNHGSDRVESLDGVKGDDAAEAAGGAPAPGRRGRRDLEGAAFPRSALLVKVELEARQFFCGEPAWARQIFAEQVDGLTRRHARRTIAQRSLLTSIAIALAGEPVLACPPWLVFRLKRQMFGCCSSPSAAGATGRDHDQEGPAVPPRFDPLATTTR</sequence>
<evidence type="ECO:0000313" key="3">
    <source>
        <dbReference type="EMBL" id="MBB6347662.1"/>
    </source>
</evidence>
<keyword evidence="2" id="KW-1133">Transmembrane helix</keyword>